<feature type="transmembrane region" description="Helical" evidence="7">
    <location>
        <begin position="273"/>
        <end position="294"/>
    </location>
</feature>
<dbReference type="RefSeq" id="WP_109271152.1">
    <property type="nucleotide sequence ID" value="NZ_QFFF01000001.1"/>
</dbReference>
<feature type="transmembrane region" description="Helical" evidence="7">
    <location>
        <begin position="434"/>
        <end position="453"/>
    </location>
</feature>
<dbReference type="AlphaFoldDB" id="A0A2U2J3W8"/>
<evidence type="ECO:0000259" key="8">
    <source>
        <dbReference type="Pfam" id="PF02687"/>
    </source>
</evidence>
<evidence type="ECO:0000259" key="9">
    <source>
        <dbReference type="Pfam" id="PF12704"/>
    </source>
</evidence>
<dbReference type="InterPro" id="IPR025857">
    <property type="entry name" value="MacB_PCD"/>
</dbReference>
<accession>A0A2U2J3W8</accession>
<keyword evidence="11" id="KW-1185">Reference proteome</keyword>
<dbReference type="PANTHER" id="PTHR30489">
    <property type="entry name" value="LIPOPROTEIN-RELEASING SYSTEM TRANSMEMBRANE PROTEIN LOLE"/>
    <property type="match status" value="1"/>
</dbReference>
<comment type="caution">
    <text evidence="10">The sequence shown here is derived from an EMBL/GenBank/DDBJ whole genome shotgun (WGS) entry which is preliminary data.</text>
</comment>
<evidence type="ECO:0000256" key="3">
    <source>
        <dbReference type="ARBA" id="ARBA00022475"/>
    </source>
</evidence>
<evidence type="ECO:0000256" key="2">
    <source>
        <dbReference type="ARBA" id="ARBA00005236"/>
    </source>
</evidence>
<dbReference type="GO" id="GO:0098797">
    <property type="term" value="C:plasma membrane protein complex"/>
    <property type="evidence" value="ECO:0007669"/>
    <property type="project" value="TreeGrafter"/>
</dbReference>
<dbReference type="EMBL" id="QFFF01000001">
    <property type="protein sequence ID" value="PWG03014.1"/>
    <property type="molecule type" value="Genomic_DNA"/>
</dbReference>
<feature type="transmembrane region" description="Helical" evidence="7">
    <location>
        <begin position="753"/>
        <end position="774"/>
    </location>
</feature>
<protein>
    <recommendedName>
        <fullName evidence="12">ABC transporter permease</fullName>
    </recommendedName>
</protein>
<keyword evidence="5 7" id="KW-1133">Transmembrane helix</keyword>
<feature type="domain" description="ABC3 transporter permease C-terminal" evidence="8">
    <location>
        <begin position="277"/>
        <end position="392"/>
    </location>
</feature>
<evidence type="ECO:0000313" key="11">
    <source>
        <dbReference type="Proteomes" id="UP000245916"/>
    </source>
</evidence>
<name>A0A2U2J3W8_9SPHN</name>
<evidence type="ECO:0008006" key="12">
    <source>
        <dbReference type="Google" id="ProtNLM"/>
    </source>
</evidence>
<evidence type="ECO:0000256" key="4">
    <source>
        <dbReference type="ARBA" id="ARBA00022692"/>
    </source>
</evidence>
<proteinExistence type="inferred from homology"/>
<evidence type="ECO:0000256" key="5">
    <source>
        <dbReference type="ARBA" id="ARBA00022989"/>
    </source>
</evidence>
<comment type="subcellular location">
    <subcellularLocation>
        <location evidence="1">Cell membrane</location>
        <topology evidence="1">Multi-pass membrane protein</topology>
    </subcellularLocation>
</comment>
<sequence>MVARRSPLVAKLWRDLWRLRAQSVAIALVMAAGVGMVVMSFGMIRSLEATREAYYGRYRLANVWAPLKRAPESVIVQVRALPGIADAESRITAAATLDIAGVDEPVSARFHSIPPGGQPRINALVLRSGRWPDPRRPNEVLLGESFAEARGLRSGDTLQALLYGKRTELRISGTVLSPEYVYSVAPGQLFPDNRRFGTLWMNREPLGAALNLDEAFNEVTVRLQPAADEAEVIRRLDIILARYGGVTAYGRDEQISDRFLTNEISQLRTTVEVLPPIFLVVAAFLLNIVLARLVETEREVIGLLKAFGYRDRDIFIHYGELALLMSMGGSILGCVLGAWLGRGLAALYQDFYVFPFLRFGAGFDIYLIAVGAALGAVLIGAAGAVRRAAALTPAEAMRPPAPADFSGRVTRARSALHGLDEPTRMILRGLARRPLRSMLSVIGLAASLSLYIASASATDNVERMIELSFGRAQRENLAVTFAEPRHRRALSELASLPGVVRVEPYRSVSATLRAGPRSERQALLGLDRGADLARLVDLEGRVVPPPPSGAVLSERLARDLEVGAGDRIEARPAEGHRRTLDLTVQAVVKSPTGAGLVMSRAALNRHLREGEIVSGAYMAVDRKHLPDIYRRLKETPLIAGVSVQSAVVQGVRDTIASNMGIVTLFNTGFAAAIVLGVVYNSARISLSERARDLASLRVLGFRRREVAYVLLGEQALLLLLSLPLGLILGVLLSRYMTEQFSGDLFTIPVVTNPATLAEGVLVVGAAAAGTWALVKQRVDRLDLVRALKTRE</sequence>
<dbReference type="GO" id="GO:0044874">
    <property type="term" value="P:lipoprotein localization to outer membrane"/>
    <property type="evidence" value="ECO:0007669"/>
    <property type="project" value="TreeGrafter"/>
</dbReference>
<feature type="transmembrane region" description="Helical" evidence="7">
    <location>
        <begin position="659"/>
        <end position="679"/>
    </location>
</feature>
<evidence type="ECO:0000313" key="10">
    <source>
        <dbReference type="EMBL" id="PWG03014.1"/>
    </source>
</evidence>
<dbReference type="PANTHER" id="PTHR30489:SF0">
    <property type="entry name" value="LIPOPROTEIN-RELEASING SYSTEM TRANSMEMBRANE PROTEIN LOLE"/>
    <property type="match status" value="1"/>
</dbReference>
<dbReference type="OrthoDB" id="5137249at2"/>
<dbReference type="InterPro" id="IPR003838">
    <property type="entry name" value="ABC3_permease_C"/>
</dbReference>
<feature type="transmembrane region" description="Helical" evidence="7">
    <location>
        <begin position="706"/>
        <end position="733"/>
    </location>
</feature>
<feature type="domain" description="ABC3 transporter permease C-terminal" evidence="8">
    <location>
        <begin position="668"/>
        <end position="773"/>
    </location>
</feature>
<keyword evidence="6 7" id="KW-0472">Membrane</keyword>
<gene>
    <name evidence="10" type="ORF">DF286_09145</name>
</gene>
<feature type="transmembrane region" description="Helical" evidence="7">
    <location>
        <begin position="315"/>
        <end position="341"/>
    </location>
</feature>
<feature type="domain" description="MacB-like periplasmic core" evidence="9">
    <location>
        <begin position="25"/>
        <end position="236"/>
    </location>
</feature>
<dbReference type="Pfam" id="PF12704">
    <property type="entry name" value="MacB_PCD"/>
    <property type="match status" value="2"/>
</dbReference>
<keyword evidence="3" id="KW-1003">Cell membrane</keyword>
<feature type="domain" description="MacB-like periplasmic core" evidence="9">
    <location>
        <begin position="437"/>
        <end position="603"/>
    </location>
</feature>
<evidence type="ECO:0000256" key="7">
    <source>
        <dbReference type="SAM" id="Phobius"/>
    </source>
</evidence>
<comment type="similarity">
    <text evidence="2">Belongs to the ABC-4 integral membrane protein family. LolC/E subfamily.</text>
</comment>
<feature type="transmembrane region" description="Helical" evidence="7">
    <location>
        <begin position="361"/>
        <end position="385"/>
    </location>
</feature>
<dbReference type="Pfam" id="PF02687">
    <property type="entry name" value="FtsX"/>
    <property type="match status" value="2"/>
</dbReference>
<evidence type="ECO:0000256" key="6">
    <source>
        <dbReference type="ARBA" id="ARBA00023136"/>
    </source>
</evidence>
<dbReference type="Proteomes" id="UP000245916">
    <property type="component" value="Unassembled WGS sequence"/>
</dbReference>
<organism evidence="10 11">
    <name type="scientific">Allosphingosinicella humi</name>
    <dbReference type="NCBI Taxonomy" id="2068657"/>
    <lineage>
        <taxon>Bacteria</taxon>
        <taxon>Pseudomonadati</taxon>
        <taxon>Pseudomonadota</taxon>
        <taxon>Alphaproteobacteria</taxon>
        <taxon>Sphingomonadales</taxon>
        <taxon>Sphingomonadaceae</taxon>
        <taxon>Allosphingosinicella</taxon>
    </lineage>
</organism>
<evidence type="ECO:0000256" key="1">
    <source>
        <dbReference type="ARBA" id="ARBA00004651"/>
    </source>
</evidence>
<reference evidence="10 11" key="1">
    <citation type="submission" date="2018-05" db="EMBL/GenBank/DDBJ databases">
        <title>Genome of Sphingosinicella humi QZX222.</title>
        <authorList>
            <person name="Qiao Z."/>
            <person name="Wang G."/>
        </authorList>
    </citation>
    <scope>NUCLEOTIDE SEQUENCE [LARGE SCALE GENOMIC DNA]</scope>
    <source>
        <strain evidence="10 11">QZX222</strain>
    </source>
</reference>
<keyword evidence="4 7" id="KW-0812">Transmembrane</keyword>
<feature type="transmembrane region" description="Helical" evidence="7">
    <location>
        <begin position="21"/>
        <end position="44"/>
    </location>
</feature>
<dbReference type="InterPro" id="IPR051447">
    <property type="entry name" value="Lipoprotein-release_system"/>
</dbReference>